<evidence type="ECO:0000313" key="13">
    <source>
        <dbReference type="Proteomes" id="UP000692816"/>
    </source>
</evidence>
<protein>
    <submittedName>
        <fullName evidence="12">Branched-chain amino acid ABC transporter ATP-binding protein/permease</fullName>
    </submittedName>
</protein>
<comment type="caution">
    <text evidence="12">The sequence shown here is derived from an EMBL/GenBank/DDBJ whole genome shotgun (WGS) entry which is preliminary data.</text>
</comment>
<dbReference type="Proteomes" id="UP000692816">
    <property type="component" value="Unassembled WGS sequence"/>
</dbReference>
<evidence type="ECO:0000256" key="8">
    <source>
        <dbReference type="ARBA" id="ARBA00023136"/>
    </source>
</evidence>
<evidence type="ECO:0000256" key="7">
    <source>
        <dbReference type="ARBA" id="ARBA00022989"/>
    </source>
</evidence>
<keyword evidence="4 10" id="KW-0812">Transmembrane</keyword>
<feature type="transmembrane region" description="Helical" evidence="10">
    <location>
        <begin position="58"/>
        <end position="77"/>
    </location>
</feature>
<dbReference type="PANTHER" id="PTHR45772">
    <property type="entry name" value="CONSERVED COMPONENT OF ABC TRANSPORTER FOR NATURAL AMINO ACIDS-RELATED"/>
    <property type="match status" value="1"/>
</dbReference>
<keyword evidence="13" id="KW-1185">Reference proteome</keyword>
<sequence>MLRARYPYLLPVAGFSILAGTAFVIPPYFVYLATSGVITAIVVRALGVVTGQAGLISLCHMAFAAIGAWVVSWLGIYAPQVPFIVALMAGGGAGMAAGIAVGLPALRLRGLNLAAITLTFAVAVDAILTTTGFPGNELVLAFHPQYPFSDGRIFLVFCMMLWAGTVVGLAVLSRTRTGGSWAALNYSERATAAAGISVAKAKLTAFSTSAAIAGMAGGLIAAQLGVITASNFSPLYSLSVFALSVFVGGRFWEGAILAGLLSVAVPELLRLFGLPLDLEALVVTAGAVDALRKGSSLAGSFRRGLATRAQKKMSDISRPGQMSREAANRAEDAIAGLEIDNAEPCNKKTILELADLTVRYGEVIAVDRVSLRLRAHTVMGLIGPNGAGKSTIVDAVTGFLPNATGKIKLDSNDIGDAAAFRRAKAGIRRTFQQGRAIPELTVGQYLRLSADLSVADKQIDSILAYLECPPAGTPIEHVEIGLRRVIEIGACLASRPRVLLLDEPAAGLSADQSRRLAEHIAKIPSLFGCSVLLVEHDMDLVRFACDEITVLNFGTVIAVGCPDEVLKQPHVVEAYLGGIS</sequence>
<evidence type="ECO:0000256" key="10">
    <source>
        <dbReference type="SAM" id="Phobius"/>
    </source>
</evidence>
<dbReference type="PANTHER" id="PTHR45772:SF4">
    <property type="entry name" value="ABC TRANSPORTER ATP-BINDING PROTEIN"/>
    <property type="match status" value="1"/>
</dbReference>
<feature type="domain" description="ABC transporter" evidence="11">
    <location>
        <begin position="351"/>
        <end position="578"/>
    </location>
</feature>
<dbReference type="InterPro" id="IPR051120">
    <property type="entry name" value="ABC_AA/LPS_Transport"/>
</dbReference>
<evidence type="ECO:0000256" key="2">
    <source>
        <dbReference type="ARBA" id="ARBA00022448"/>
    </source>
</evidence>
<keyword evidence="5" id="KW-0547">Nucleotide-binding</keyword>
<feature type="transmembrane region" description="Helical" evidence="10">
    <location>
        <begin position="153"/>
        <end position="172"/>
    </location>
</feature>
<keyword evidence="3" id="KW-1003">Cell membrane</keyword>
<feature type="transmembrane region" description="Helical" evidence="10">
    <location>
        <begin position="83"/>
        <end position="106"/>
    </location>
</feature>
<proteinExistence type="predicted"/>
<dbReference type="InterPro" id="IPR003593">
    <property type="entry name" value="AAA+_ATPase"/>
</dbReference>
<feature type="transmembrane region" description="Helical" evidence="10">
    <location>
        <begin position="113"/>
        <end position="133"/>
    </location>
</feature>
<feature type="transmembrane region" description="Helical" evidence="10">
    <location>
        <begin position="31"/>
        <end position="51"/>
    </location>
</feature>
<feature type="transmembrane region" description="Helical" evidence="10">
    <location>
        <begin position="210"/>
        <end position="229"/>
    </location>
</feature>
<keyword evidence="8 10" id="KW-0472">Membrane</keyword>
<evidence type="ECO:0000256" key="4">
    <source>
        <dbReference type="ARBA" id="ARBA00022692"/>
    </source>
</evidence>
<name>A0ABS3MT92_9BRAD</name>
<dbReference type="EMBL" id="JAGEPA010000001">
    <property type="protein sequence ID" value="MBO1434718.1"/>
    <property type="molecule type" value="Genomic_DNA"/>
</dbReference>
<feature type="transmembrane region" description="Helical" evidence="10">
    <location>
        <begin position="7"/>
        <end position="25"/>
    </location>
</feature>
<organism evidence="12 13">
    <name type="scientific">Bradyrhizobium quebecense</name>
    <dbReference type="NCBI Taxonomy" id="2748629"/>
    <lineage>
        <taxon>Bacteria</taxon>
        <taxon>Pseudomonadati</taxon>
        <taxon>Pseudomonadota</taxon>
        <taxon>Alphaproteobacteria</taxon>
        <taxon>Hyphomicrobiales</taxon>
        <taxon>Nitrobacteraceae</taxon>
        <taxon>Bradyrhizobium</taxon>
    </lineage>
</organism>
<gene>
    <name evidence="12" type="ORF">J4P68_36240</name>
</gene>
<dbReference type="InterPro" id="IPR027417">
    <property type="entry name" value="P-loop_NTPase"/>
</dbReference>
<dbReference type="SMART" id="SM00382">
    <property type="entry name" value="AAA"/>
    <property type="match status" value="1"/>
</dbReference>
<evidence type="ECO:0000256" key="3">
    <source>
        <dbReference type="ARBA" id="ARBA00022475"/>
    </source>
</evidence>
<dbReference type="Pfam" id="PF12399">
    <property type="entry name" value="BCA_ABC_TP_C"/>
    <property type="match status" value="1"/>
</dbReference>
<dbReference type="InterPro" id="IPR003439">
    <property type="entry name" value="ABC_transporter-like_ATP-bd"/>
</dbReference>
<dbReference type="InterPro" id="IPR001851">
    <property type="entry name" value="ABC_transp_permease"/>
</dbReference>
<keyword evidence="2" id="KW-0813">Transport</keyword>
<keyword evidence="6 12" id="KW-0067">ATP-binding</keyword>
<evidence type="ECO:0000256" key="5">
    <source>
        <dbReference type="ARBA" id="ARBA00022741"/>
    </source>
</evidence>
<accession>A0ABS3MT92</accession>
<dbReference type="CDD" id="cd06581">
    <property type="entry name" value="TM_PBP1_LivM_like"/>
    <property type="match status" value="1"/>
</dbReference>
<dbReference type="SUPFAM" id="SSF52540">
    <property type="entry name" value="P-loop containing nucleoside triphosphate hydrolases"/>
    <property type="match status" value="1"/>
</dbReference>
<dbReference type="Pfam" id="PF02653">
    <property type="entry name" value="BPD_transp_2"/>
    <property type="match status" value="1"/>
</dbReference>
<comment type="subcellular location">
    <subcellularLocation>
        <location evidence="1">Cell membrane</location>
        <topology evidence="1">Multi-pass membrane protein</topology>
    </subcellularLocation>
</comment>
<evidence type="ECO:0000256" key="1">
    <source>
        <dbReference type="ARBA" id="ARBA00004651"/>
    </source>
</evidence>
<dbReference type="InterPro" id="IPR032823">
    <property type="entry name" value="BCA_ABC_TP_C"/>
</dbReference>
<reference evidence="12" key="1">
    <citation type="journal article" date="2021" name="Int. J. Syst. Evol. Microbiol.">
        <title>Bradyrhizobium septentrionale sp. nov. (sv. septentrionale) and Bradyrhizobium quebecense sp. nov. (sv. septentrionale) associated with legumes native to Canada possess rearranged symbiosis genes and numerous insertion sequences.</title>
        <authorList>
            <person name="Bromfield E.S.P."/>
            <person name="Cloutier S."/>
        </authorList>
    </citation>
    <scope>NUCLEOTIDE SEQUENCE</scope>
    <source>
        <strain evidence="12">12S5</strain>
    </source>
</reference>
<evidence type="ECO:0000259" key="11">
    <source>
        <dbReference type="PROSITE" id="PS50893"/>
    </source>
</evidence>
<dbReference type="GO" id="GO:0005524">
    <property type="term" value="F:ATP binding"/>
    <property type="evidence" value="ECO:0007669"/>
    <property type="project" value="UniProtKB-KW"/>
</dbReference>
<evidence type="ECO:0000313" key="12">
    <source>
        <dbReference type="EMBL" id="MBO1434718.1"/>
    </source>
</evidence>
<keyword evidence="7 10" id="KW-1133">Transmembrane helix</keyword>
<dbReference type="Gene3D" id="3.40.50.300">
    <property type="entry name" value="P-loop containing nucleotide triphosphate hydrolases"/>
    <property type="match status" value="1"/>
</dbReference>
<dbReference type="InterPro" id="IPR043428">
    <property type="entry name" value="LivM-like"/>
</dbReference>
<dbReference type="RefSeq" id="WP_207838164.1">
    <property type="nucleotide sequence ID" value="NZ_CP088282.1"/>
</dbReference>
<comment type="function">
    <text evidence="9">Involved in beta-(1--&gt;2)glucan export. Transmembrane domains (TMD) form a pore in the inner membrane and the ATP-binding domain (NBD) is responsible for energy generation.</text>
</comment>
<evidence type="ECO:0000256" key="9">
    <source>
        <dbReference type="ARBA" id="ARBA00024722"/>
    </source>
</evidence>
<dbReference type="PROSITE" id="PS50893">
    <property type="entry name" value="ABC_TRANSPORTER_2"/>
    <property type="match status" value="1"/>
</dbReference>
<evidence type="ECO:0000256" key="6">
    <source>
        <dbReference type="ARBA" id="ARBA00022840"/>
    </source>
</evidence>
<dbReference type="Pfam" id="PF00005">
    <property type="entry name" value="ABC_tran"/>
    <property type="match status" value="1"/>
</dbReference>